<dbReference type="AlphaFoldDB" id="A0A0R1FBF4"/>
<keyword evidence="1" id="KW-1133">Transmembrane helix</keyword>
<protein>
    <recommendedName>
        <fullName evidence="2">DUF3899 domain-containing protein</fullName>
    </recommendedName>
</protein>
<dbReference type="InterPro" id="IPR025007">
    <property type="entry name" value="DUF3899"/>
</dbReference>
<comment type="caution">
    <text evidence="3">The sequence shown here is derived from an EMBL/GenBank/DDBJ whole genome shotgun (WGS) entry which is preliminary data.</text>
</comment>
<proteinExistence type="predicted"/>
<keyword evidence="1" id="KW-0812">Transmembrane</keyword>
<feature type="domain" description="DUF3899" evidence="2">
    <location>
        <begin position="37"/>
        <end position="110"/>
    </location>
</feature>
<evidence type="ECO:0000259" key="2">
    <source>
        <dbReference type="Pfam" id="PF13038"/>
    </source>
</evidence>
<feature type="transmembrane region" description="Helical" evidence="1">
    <location>
        <begin position="36"/>
        <end position="57"/>
    </location>
</feature>
<keyword evidence="1" id="KW-0472">Membrane</keyword>
<reference evidence="3 4" key="1">
    <citation type="journal article" date="2015" name="Genome Announc.">
        <title>Expanding the biotechnology potential of lactobacilli through comparative genomics of 213 strains and associated genera.</title>
        <authorList>
            <person name="Sun Z."/>
            <person name="Harris H.M."/>
            <person name="McCann A."/>
            <person name="Guo C."/>
            <person name="Argimon S."/>
            <person name="Zhang W."/>
            <person name="Yang X."/>
            <person name="Jeffery I.B."/>
            <person name="Cooney J.C."/>
            <person name="Kagawa T.F."/>
            <person name="Liu W."/>
            <person name="Song Y."/>
            <person name="Salvetti E."/>
            <person name="Wrobel A."/>
            <person name="Rasinkangas P."/>
            <person name="Parkhill J."/>
            <person name="Rea M.C."/>
            <person name="O'Sullivan O."/>
            <person name="Ritari J."/>
            <person name="Douillard F.P."/>
            <person name="Paul Ross R."/>
            <person name="Yang R."/>
            <person name="Briner A.E."/>
            <person name="Felis G.E."/>
            <person name="de Vos W.M."/>
            <person name="Barrangou R."/>
            <person name="Klaenhammer T.R."/>
            <person name="Caufield P.W."/>
            <person name="Cui Y."/>
            <person name="Zhang H."/>
            <person name="O'Toole P.W."/>
        </authorList>
    </citation>
    <scope>NUCLEOTIDE SEQUENCE [LARGE SCALE GENOMIC DNA]</scope>
    <source>
        <strain evidence="3 4">DSM 20001</strain>
    </source>
</reference>
<dbReference type="Proteomes" id="UP000051181">
    <property type="component" value="Unassembled WGS sequence"/>
</dbReference>
<name>A0A0R1FBF4_9LACO</name>
<organism evidence="3 4">
    <name type="scientific">Loigolactobacillus coryniformis subsp. coryniformis KCTC 3167 = DSM 20001</name>
    <dbReference type="NCBI Taxonomy" id="913848"/>
    <lineage>
        <taxon>Bacteria</taxon>
        <taxon>Bacillati</taxon>
        <taxon>Bacillota</taxon>
        <taxon>Bacilli</taxon>
        <taxon>Lactobacillales</taxon>
        <taxon>Lactobacillaceae</taxon>
        <taxon>Loigolactobacillus</taxon>
    </lineage>
</organism>
<dbReference type="EMBL" id="AZCN01000004">
    <property type="protein sequence ID" value="KRK19013.1"/>
    <property type="molecule type" value="Genomic_DNA"/>
</dbReference>
<evidence type="ECO:0000256" key="1">
    <source>
        <dbReference type="SAM" id="Phobius"/>
    </source>
</evidence>
<dbReference type="Pfam" id="PF13038">
    <property type="entry name" value="DUF3899"/>
    <property type="match status" value="1"/>
</dbReference>
<feature type="transmembrane region" description="Helical" evidence="1">
    <location>
        <begin position="93"/>
        <end position="110"/>
    </location>
</feature>
<sequence>MIMVVKKINIVSLVISLAFALMLAFLSNKGTPLLNLSNNLFLIGLFILIIAIILYLYDAHLFRHLFFRHHQTDDDNESVATDQPVFYTELRRSFLWIGLGEIVASIVISFL</sequence>
<accession>A0A0R1FBF4</accession>
<evidence type="ECO:0000313" key="3">
    <source>
        <dbReference type="EMBL" id="KRK19013.1"/>
    </source>
</evidence>
<evidence type="ECO:0000313" key="4">
    <source>
        <dbReference type="Proteomes" id="UP000051181"/>
    </source>
</evidence>
<gene>
    <name evidence="3" type="ORF">FD22_GL001457</name>
</gene>
<dbReference type="PATRIC" id="fig|913848.6.peg.1496"/>